<organism evidence="4">
    <name type="scientific">Albugo laibachii Nc14</name>
    <dbReference type="NCBI Taxonomy" id="890382"/>
    <lineage>
        <taxon>Eukaryota</taxon>
        <taxon>Sar</taxon>
        <taxon>Stramenopiles</taxon>
        <taxon>Oomycota</taxon>
        <taxon>Peronosporomycetes</taxon>
        <taxon>Albuginales</taxon>
        <taxon>Albuginaceae</taxon>
        <taxon>Albugo</taxon>
    </lineage>
</organism>
<dbReference type="AlphaFoldDB" id="F0W2V7"/>
<dbReference type="InterPro" id="IPR002108">
    <property type="entry name" value="ADF-H"/>
</dbReference>
<evidence type="ECO:0000256" key="1">
    <source>
        <dbReference type="ARBA" id="ARBA00006844"/>
    </source>
</evidence>
<dbReference type="HOGENOM" id="CLU_094004_2_2_1"/>
<dbReference type="PROSITE" id="PS51263">
    <property type="entry name" value="ADF_H"/>
    <property type="match status" value="1"/>
</dbReference>
<evidence type="ECO:0000256" key="2">
    <source>
        <dbReference type="ARBA" id="ARBA00023203"/>
    </source>
</evidence>
<dbReference type="Pfam" id="PF00241">
    <property type="entry name" value="Cofilin_ADF"/>
    <property type="match status" value="1"/>
</dbReference>
<proteinExistence type="inferred from homology"/>
<dbReference type="SMART" id="SM00102">
    <property type="entry name" value="ADF"/>
    <property type="match status" value="1"/>
</dbReference>
<dbReference type="GO" id="GO:0003779">
    <property type="term" value="F:actin binding"/>
    <property type="evidence" value="ECO:0007669"/>
    <property type="project" value="UniProtKB-KW"/>
</dbReference>
<dbReference type="PANTHER" id="PTHR11913">
    <property type="entry name" value="COFILIN-RELATED"/>
    <property type="match status" value="1"/>
</dbReference>
<reference evidence="4" key="1">
    <citation type="journal article" date="2011" name="PLoS Biol.">
        <title>Gene gain and loss during evolution of obligate parasitism in the white rust pathogen of Arabidopsis thaliana.</title>
        <authorList>
            <person name="Kemen E."/>
            <person name="Gardiner A."/>
            <person name="Schultz-Larsen T."/>
            <person name="Kemen A.C."/>
            <person name="Balmuth A.L."/>
            <person name="Robert-Seilaniantz A."/>
            <person name="Bailey K."/>
            <person name="Holub E."/>
            <person name="Studholme D.J."/>
            <person name="Maclean D."/>
            <person name="Jones J.D."/>
        </authorList>
    </citation>
    <scope>NUCLEOTIDE SEQUENCE</scope>
</reference>
<comment type="similarity">
    <text evidence="1">Belongs to the actin-binding proteins ADF family.</text>
</comment>
<sequence length="164" mass="18391">MEPHMKTGGVAKSIRHHEDIAAATITHDEGIYEEFKNLKLRRRYRYIVMKIVEAKVVIESTAPPTASFESFIAALPDADSRYAVYDHEFTTTDGRKSSRLYFVTWIPQSSAPGFKMAYTHAKNAIRAPLEGIYDLNAVTKQEIIDVLGPSTSKDSESGSDFEDD</sequence>
<dbReference type="InterPro" id="IPR017904">
    <property type="entry name" value="ADF/Cofilin"/>
</dbReference>
<dbReference type="GO" id="GO:0015629">
    <property type="term" value="C:actin cytoskeleton"/>
    <property type="evidence" value="ECO:0007669"/>
    <property type="project" value="InterPro"/>
</dbReference>
<gene>
    <name evidence="4" type="primary">AlNc14C11G1335</name>
    <name evidence="4" type="ORF">ALNC14_015360</name>
</gene>
<dbReference type="Gene3D" id="3.40.20.10">
    <property type="entry name" value="Severin"/>
    <property type="match status" value="1"/>
</dbReference>
<dbReference type="InterPro" id="IPR029006">
    <property type="entry name" value="ADF-H/Gelsolin-like_dom_sf"/>
</dbReference>
<evidence type="ECO:0000313" key="4">
    <source>
        <dbReference type="EMBL" id="CCA15393.1"/>
    </source>
</evidence>
<accession>F0W2V7</accession>
<dbReference type="GO" id="GO:0030042">
    <property type="term" value="P:actin filament depolymerization"/>
    <property type="evidence" value="ECO:0007669"/>
    <property type="project" value="InterPro"/>
</dbReference>
<feature type="domain" description="ADF-H" evidence="3">
    <location>
        <begin position="22"/>
        <end position="164"/>
    </location>
</feature>
<evidence type="ECO:0000259" key="3">
    <source>
        <dbReference type="PROSITE" id="PS51263"/>
    </source>
</evidence>
<keyword evidence="2" id="KW-0009">Actin-binding</keyword>
<name>F0W2V7_9STRA</name>
<reference evidence="4" key="2">
    <citation type="submission" date="2011-02" db="EMBL/GenBank/DDBJ databases">
        <authorList>
            <person name="MacLean D."/>
        </authorList>
    </citation>
    <scope>NUCLEOTIDE SEQUENCE</scope>
</reference>
<protein>
    <submittedName>
        <fullName evidence="4">Uncharacterized protein AlNc14C11G1335</fullName>
    </submittedName>
</protein>
<dbReference type="SUPFAM" id="SSF55753">
    <property type="entry name" value="Actin depolymerizing proteins"/>
    <property type="match status" value="1"/>
</dbReference>
<dbReference type="EMBL" id="FR824056">
    <property type="protein sequence ID" value="CCA15393.1"/>
    <property type="molecule type" value="Genomic_DNA"/>
</dbReference>